<dbReference type="InterPro" id="IPR005835">
    <property type="entry name" value="NTP_transferase_dom"/>
</dbReference>
<gene>
    <name evidence="13" type="ORF">KP77_32540</name>
</gene>
<dbReference type="GO" id="GO:0046872">
    <property type="term" value="F:metal ion binding"/>
    <property type="evidence" value="ECO:0007669"/>
    <property type="project" value="UniProtKB-KW"/>
</dbReference>
<evidence type="ECO:0000313" key="14">
    <source>
        <dbReference type="Proteomes" id="UP000031950"/>
    </source>
</evidence>
<evidence type="ECO:0000256" key="3">
    <source>
        <dbReference type="ARBA" id="ARBA00012461"/>
    </source>
</evidence>
<dbReference type="InterPro" id="IPR005907">
    <property type="entry name" value="G1P_thy_trans_s"/>
</dbReference>
<organism evidence="13 14">
    <name type="scientific">Jeotgalibacillus alimentarius</name>
    <dbReference type="NCBI Taxonomy" id="135826"/>
    <lineage>
        <taxon>Bacteria</taxon>
        <taxon>Bacillati</taxon>
        <taxon>Bacillota</taxon>
        <taxon>Bacilli</taxon>
        <taxon>Bacillales</taxon>
        <taxon>Caryophanaceae</taxon>
        <taxon>Jeotgalibacillus</taxon>
    </lineage>
</organism>
<evidence type="ECO:0000256" key="2">
    <source>
        <dbReference type="ARBA" id="ARBA00010480"/>
    </source>
</evidence>
<accession>A0A0C2VHT6</accession>
<evidence type="ECO:0000256" key="8">
    <source>
        <dbReference type="ARBA" id="ARBA00022842"/>
    </source>
</evidence>
<dbReference type="Pfam" id="PF00483">
    <property type="entry name" value="NTP_transferase"/>
    <property type="match status" value="1"/>
</dbReference>
<keyword evidence="13" id="KW-0946">Virion</keyword>
<dbReference type="SUPFAM" id="SSF53448">
    <property type="entry name" value="Nucleotide-diphospho-sugar transferases"/>
    <property type="match status" value="1"/>
</dbReference>
<comment type="caution">
    <text evidence="13">The sequence shown here is derived from an EMBL/GenBank/DDBJ whole genome shotgun (WGS) entry which is preliminary data.</text>
</comment>
<evidence type="ECO:0000256" key="10">
    <source>
        <dbReference type="ARBA" id="ARBA00032598"/>
    </source>
</evidence>
<dbReference type="PATRIC" id="fig|135826.4.peg.3232"/>
<dbReference type="PANTHER" id="PTHR43532">
    <property type="entry name" value="GLUCOSE-1-PHOSPHATE THYMIDYLYLTRANSFERASE"/>
    <property type="match status" value="1"/>
</dbReference>
<comment type="cofactor">
    <cofactor evidence="1">
        <name>Mg(2+)</name>
        <dbReference type="ChEBI" id="CHEBI:18420"/>
    </cofactor>
</comment>
<keyword evidence="5" id="KW-0808">Transferase</keyword>
<keyword evidence="14" id="KW-1185">Reference proteome</keyword>
<comment type="catalytic activity">
    <reaction evidence="11">
        <text>dTTP + alpha-D-glucose 1-phosphate + H(+) = dTDP-alpha-D-glucose + diphosphate</text>
        <dbReference type="Rhea" id="RHEA:15225"/>
        <dbReference type="ChEBI" id="CHEBI:15378"/>
        <dbReference type="ChEBI" id="CHEBI:33019"/>
        <dbReference type="ChEBI" id="CHEBI:37568"/>
        <dbReference type="ChEBI" id="CHEBI:57477"/>
        <dbReference type="ChEBI" id="CHEBI:58601"/>
        <dbReference type="EC" id="2.7.7.24"/>
    </reaction>
</comment>
<keyword evidence="8" id="KW-0460">Magnesium</keyword>
<dbReference type="GO" id="GO:0008879">
    <property type="term" value="F:glucose-1-phosphate thymidylyltransferase activity"/>
    <property type="evidence" value="ECO:0007669"/>
    <property type="project" value="UniProtKB-EC"/>
</dbReference>
<dbReference type="OrthoDB" id="9803871at2"/>
<feature type="domain" description="Nucleotidyl transferase" evidence="12">
    <location>
        <begin position="2"/>
        <end position="234"/>
    </location>
</feature>
<comment type="similarity">
    <text evidence="2">Belongs to the glucose-1-phosphate thymidylyltransferase family.</text>
</comment>
<protein>
    <recommendedName>
        <fullName evidence="4">Glucose-1-phosphate thymidylyltransferase</fullName>
        <ecNumber evidence="3">2.7.7.24</ecNumber>
    </recommendedName>
    <alternativeName>
        <fullName evidence="10">dTDP-glucose pyrophosphorylase</fullName>
    </alternativeName>
    <alternativeName>
        <fullName evidence="9">dTDP-glucose synthase</fullName>
    </alternativeName>
</protein>
<keyword evidence="7" id="KW-0479">Metal-binding</keyword>
<reference evidence="13 14" key="1">
    <citation type="submission" date="2015-01" db="EMBL/GenBank/DDBJ databases">
        <title>Genome sequence of Jeotgalibacillus alimentarius.</title>
        <authorList>
            <person name="Goh K.M."/>
            <person name="Chan K.-G."/>
            <person name="Yaakop A.S."/>
            <person name="Ee R."/>
            <person name="Gan H.M."/>
            <person name="Chan C.S."/>
        </authorList>
    </citation>
    <scope>NUCLEOTIDE SEQUENCE [LARGE SCALE GENOMIC DNA]</scope>
    <source>
        <strain evidence="13 14">YKJ-13</strain>
    </source>
</reference>
<evidence type="ECO:0000259" key="12">
    <source>
        <dbReference type="Pfam" id="PF00483"/>
    </source>
</evidence>
<dbReference type="EC" id="2.7.7.24" evidence="3"/>
<evidence type="ECO:0000313" key="13">
    <source>
        <dbReference type="EMBL" id="KIL43548.1"/>
    </source>
</evidence>
<dbReference type="STRING" id="135826.KP77_32540"/>
<evidence type="ECO:0000256" key="4">
    <source>
        <dbReference type="ARBA" id="ARBA00017654"/>
    </source>
</evidence>
<evidence type="ECO:0000256" key="1">
    <source>
        <dbReference type="ARBA" id="ARBA00001946"/>
    </source>
</evidence>
<dbReference type="InterPro" id="IPR029044">
    <property type="entry name" value="Nucleotide-diphossugar_trans"/>
</dbReference>
<dbReference type="EMBL" id="JXRQ01000029">
    <property type="protein sequence ID" value="KIL43548.1"/>
    <property type="molecule type" value="Genomic_DNA"/>
</dbReference>
<keyword evidence="6" id="KW-0548">Nucleotidyltransferase</keyword>
<dbReference type="AlphaFoldDB" id="A0A0C2VHT6"/>
<keyword evidence="13" id="KW-0167">Capsid protein</keyword>
<name>A0A0C2VHT6_9BACL</name>
<dbReference type="RefSeq" id="WP_052474368.1">
    <property type="nucleotide sequence ID" value="NZ_JXRQ01000029.1"/>
</dbReference>
<evidence type="ECO:0000256" key="11">
    <source>
        <dbReference type="ARBA" id="ARBA00049336"/>
    </source>
</evidence>
<dbReference type="Gene3D" id="3.90.550.10">
    <property type="entry name" value="Spore Coat Polysaccharide Biosynthesis Protein SpsA, Chain A"/>
    <property type="match status" value="1"/>
</dbReference>
<evidence type="ECO:0000256" key="5">
    <source>
        <dbReference type="ARBA" id="ARBA00022679"/>
    </source>
</evidence>
<dbReference type="Proteomes" id="UP000031950">
    <property type="component" value="Unassembled WGS sequence"/>
</dbReference>
<sequence length="259" mass="28398">MKGIILAGGTGSRLNPLTKVTNKHLLPVGKYPMIFYSIAKLKQAGITDMMIVTGRHHAGDIINLLGSGSEMGLKLTYRVQDQAGGIAEALDLAEEFVGNDLMAVILGDNIFTTDITPYVAEFKKQGRGAKILMKEVSDPERFGVAEVKQDHIVSIEEKPKHPKSNYAVTGFYMYDARVFNIIKTLQPSGRGELEITDVNNAYINMNELQFGIVDGDWIDAGTHESLARANKIVENIVIDLQDTEHEVSAPAKQLKIATV</sequence>
<evidence type="ECO:0000256" key="9">
    <source>
        <dbReference type="ARBA" id="ARBA00032492"/>
    </source>
</evidence>
<evidence type="ECO:0000256" key="7">
    <source>
        <dbReference type="ARBA" id="ARBA00022723"/>
    </source>
</evidence>
<dbReference type="PANTHER" id="PTHR43532:SF1">
    <property type="entry name" value="GLUCOSE-1-PHOSPHATE THYMIDYLYLTRANSFERASE 1"/>
    <property type="match status" value="1"/>
</dbReference>
<evidence type="ECO:0000256" key="6">
    <source>
        <dbReference type="ARBA" id="ARBA00022695"/>
    </source>
</evidence>
<proteinExistence type="inferred from homology"/>